<evidence type="ECO:0000259" key="5">
    <source>
        <dbReference type="SMART" id="SM00738"/>
    </source>
</evidence>
<dbReference type="OrthoDB" id="8300383at2759"/>
<dbReference type="InterPro" id="IPR014722">
    <property type="entry name" value="Rib_uL2_dom2"/>
</dbReference>
<dbReference type="SUPFAM" id="SSF82679">
    <property type="entry name" value="N-utilization substance G protein NusG, N-terminal domain"/>
    <property type="match status" value="1"/>
</dbReference>
<dbReference type="InterPro" id="IPR008991">
    <property type="entry name" value="Translation_prot_SH3-like_sf"/>
</dbReference>
<organism evidence="6 7">
    <name type="scientific">Carex littledalei</name>
    <dbReference type="NCBI Taxonomy" id="544730"/>
    <lineage>
        <taxon>Eukaryota</taxon>
        <taxon>Viridiplantae</taxon>
        <taxon>Streptophyta</taxon>
        <taxon>Embryophyta</taxon>
        <taxon>Tracheophyta</taxon>
        <taxon>Spermatophyta</taxon>
        <taxon>Magnoliopsida</taxon>
        <taxon>Liliopsida</taxon>
        <taxon>Poales</taxon>
        <taxon>Cyperaceae</taxon>
        <taxon>Cyperoideae</taxon>
        <taxon>Cariceae</taxon>
        <taxon>Carex</taxon>
        <taxon>Carex subgen. Euthyceras</taxon>
    </lineage>
</organism>
<keyword evidence="7" id="KW-1185">Reference proteome</keyword>
<evidence type="ECO:0000256" key="3">
    <source>
        <dbReference type="ARBA" id="ARBA00023163"/>
    </source>
</evidence>
<dbReference type="PANTHER" id="PTHR30265">
    <property type="entry name" value="RHO-INTERACTING TRANSCRIPTION TERMINATION FACTOR NUSG"/>
    <property type="match status" value="1"/>
</dbReference>
<feature type="compositionally biased region" description="Basic residues" evidence="4">
    <location>
        <begin position="56"/>
        <end position="66"/>
    </location>
</feature>
<comment type="caution">
    <text evidence="6">The sequence shown here is derived from an EMBL/GenBank/DDBJ whole genome shotgun (WGS) entry which is preliminary data.</text>
</comment>
<dbReference type="GO" id="GO:0031564">
    <property type="term" value="P:transcription antitermination"/>
    <property type="evidence" value="ECO:0007669"/>
    <property type="project" value="UniProtKB-KW"/>
</dbReference>
<dbReference type="Pfam" id="PF02357">
    <property type="entry name" value="NusG"/>
    <property type="match status" value="1"/>
</dbReference>
<dbReference type="Proteomes" id="UP000623129">
    <property type="component" value="Unassembled WGS sequence"/>
</dbReference>
<gene>
    <name evidence="6" type="ORF">FCM35_KLT21191</name>
</gene>
<protein>
    <submittedName>
        <fullName evidence="6">Transcription termination/antitermination protein NusG</fullName>
    </submittedName>
</protein>
<dbReference type="InterPro" id="IPR036735">
    <property type="entry name" value="NGN_dom_sf"/>
</dbReference>
<feature type="domain" description="NusG-like N-terminal" evidence="5">
    <location>
        <begin position="127"/>
        <end position="244"/>
    </location>
</feature>
<dbReference type="InterPro" id="IPR043425">
    <property type="entry name" value="NusG-like"/>
</dbReference>
<dbReference type="CDD" id="cd06091">
    <property type="entry name" value="KOW_NusG"/>
    <property type="match status" value="1"/>
</dbReference>
<dbReference type="GO" id="GO:0006354">
    <property type="term" value="P:DNA-templated transcription elongation"/>
    <property type="evidence" value="ECO:0007669"/>
    <property type="project" value="InterPro"/>
</dbReference>
<evidence type="ECO:0000256" key="1">
    <source>
        <dbReference type="ARBA" id="ARBA00022814"/>
    </source>
</evidence>
<dbReference type="AlphaFoldDB" id="A0A833VD03"/>
<reference evidence="6" key="1">
    <citation type="submission" date="2020-01" db="EMBL/GenBank/DDBJ databases">
        <title>Genome sequence of Kobresia littledalei, the first chromosome-level genome in the family Cyperaceae.</title>
        <authorList>
            <person name="Qu G."/>
        </authorList>
    </citation>
    <scope>NUCLEOTIDE SEQUENCE</scope>
    <source>
        <strain evidence="6">C.B.Clarke</strain>
        <tissue evidence="6">Leaf</tissue>
    </source>
</reference>
<dbReference type="Gene3D" id="3.30.70.940">
    <property type="entry name" value="NusG, N-terminal domain"/>
    <property type="match status" value="1"/>
</dbReference>
<dbReference type="PANTHER" id="PTHR30265:SF4">
    <property type="entry name" value="KOW MOTIF FAMILY PROTEIN, EXPRESSED"/>
    <property type="match status" value="1"/>
</dbReference>
<dbReference type="SUPFAM" id="SSF50104">
    <property type="entry name" value="Translation proteins SH3-like domain"/>
    <property type="match status" value="1"/>
</dbReference>
<accession>A0A833VD03</accession>
<proteinExistence type="predicted"/>
<evidence type="ECO:0000256" key="4">
    <source>
        <dbReference type="SAM" id="MobiDB-lite"/>
    </source>
</evidence>
<keyword evidence="2" id="KW-0805">Transcription regulation</keyword>
<sequence length="331" mass="37236">MDMVIRSTGTGMLLPPWHSQSRFLPSSIASNSSARALRLRLRCVSEAAAGELTARERRRLRQHRRESHTASESESESDSDGGAVRHRASNWREQVEERLLVEAKINKKKKQLSRAQKLSINGLTQLGPQWWALRVSTIRTSEIATLLSRSLSTTFPQVQFKIYNPSVRHRRKSKDGAILIKQKPLVPGTMYLHCILDRQVHDFVKNCQGIGGFVGSQIEASHEEYFTKPRPVSADDLQAVLLREKEEQAAVDKAFKEKEEGIKKPPPSKKLNHAYLLPGVSVRVLSGPFADYTGCLKELHLKKRKATVELLLFGKESTVELDIDQIDAVTA</sequence>
<feature type="region of interest" description="Disordered" evidence="4">
    <location>
        <begin position="55"/>
        <end position="88"/>
    </location>
</feature>
<keyword evidence="3" id="KW-0804">Transcription</keyword>
<dbReference type="EMBL" id="SWLB01000009">
    <property type="protein sequence ID" value="KAF3334587.1"/>
    <property type="molecule type" value="Genomic_DNA"/>
</dbReference>
<dbReference type="InterPro" id="IPR006645">
    <property type="entry name" value="NGN-like_dom"/>
</dbReference>
<evidence type="ECO:0000313" key="7">
    <source>
        <dbReference type="Proteomes" id="UP000623129"/>
    </source>
</evidence>
<dbReference type="SMART" id="SM00738">
    <property type="entry name" value="NGN"/>
    <property type="match status" value="1"/>
</dbReference>
<keyword evidence="1" id="KW-0889">Transcription antitermination</keyword>
<evidence type="ECO:0000256" key="2">
    <source>
        <dbReference type="ARBA" id="ARBA00023015"/>
    </source>
</evidence>
<dbReference type="Gene3D" id="2.30.30.30">
    <property type="match status" value="1"/>
</dbReference>
<name>A0A833VD03_9POAL</name>
<evidence type="ECO:0000313" key="6">
    <source>
        <dbReference type="EMBL" id="KAF3334587.1"/>
    </source>
</evidence>